<name>A0A1J1IUD2_9DIPT</name>
<protein>
    <submittedName>
        <fullName evidence="1">CLUMA_CG016690, isoform A</fullName>
    </submittedName>
</protein>
<gene>
    <name evidence="1" type="ORF">CLUMA_CG016690</name>
</gene>
<organism evidence="1 2">
    <name type="scientific">Clunio marinus</name>
    <dbReference type="NCBI Taxonomy" id="568069"/>
    <lineage>
        <taxon>Eukaryota</taxon>
        <taxon>Metazoa</taxon>
        <taxon>Ecdysozoa</taxon>
        <taxon>Arthropoda</taxon>
        <taxon>Hexapoda</taxon>
        <taxon>Insecta</taxon>
        <taxon>Pterygota</taxon>
        <taxon>Neoptera</taxon>
        <taxon>Endopterygota</taxon>
        <taxon>Diptera</taxon>
        <taxon>Nematocera</taxon>
        <taxon>Chironomoidea</taxon>
        <taxon>Chironomidae</taxon>
        <taxon>Clunio</taxon>
    </lineage>
</organism>
<dbReference type="EMBL" id="CVRI01000059">
    <property type="protein sequence ID" value="CRL03188.1"/>
    <property type="molecule type" value="Genomic_DNA"/>
</dbReference>
<dbReference type="AlphaFoldDB" id="A0A1J1IUD2"/>
<reference evidence="1 2" key="1">
    <citation type="submission" date="2015-04" db="EMBL/GenBank/DDBJ databases">
        <authorList>
            <person name="Syromyatnikov M.Y."/>
            <person name="Popov V.N."/>
        </authorList>
    </citation>
    <scope>NUCLEOTIDE SEQUENCE [LARGE SCALE GENOMIC DNA]</scope>
</reference>
<dbReference type="Proteomes" id="UP000183832">
    <property type="component" value="Unassembled WGS sequence"/>
</dbReference>
<accession>A0A1J1IUD2</accession>
<evidence type="ECO:0000313" key="2">
    <source>
        <dbReference type="Proteomes" id="UP000183832"/>
    </source>
</evidence>
<evidence type="ECO:0000313" key="1">
    <source>
        <dbReference type="EMBL" id="CRL03188.1"/>
    </source>
</evidence>
<keyword evidence="2" id="KW-1185">Reference proteome</keyword>
<sequence>MRINKTLVMWSLWQPTPIFENINTQTRTQSRTAINTKKHERERFRMKAKDYLQSSVNFMVLRVDIWLHQCEKYFYAIVKIENGFSFHQLGIER</sequence>
<proteinExistence type="predicted"/>